<comment type="caution">
    <text evidence="2">The sequence shown here is derived from an EMBL/GenBank/DDBJ whole genome shotgun (WGS) entry which is preliminary data.</text>
</comment>
<evidence type="ECO:0000313" key="2">
    <source>
        <dbReference type="EMBL" id="MCJ8209636.1"/>
    </source>
</evidence>
<accession>A0A9X1X2G1</accession>
<gene>
    <name evidence="2" type="ORF">MUY27_07935</name>
</gene>
<keyword evidence="3" id="KW-1185">Reference proteome</keyword>
<feature type="compositionally biased region" description="Basic and acidic residues" evidence="1">
    <location>
        <begin position="29"/>
        <end position="43"/>
    </location>
</feature>
<dbReference type="RefSeq" id="WP_245129470.1">
    <property type="nucleotide sequence ID" value="NZ_JALJEJ010000003.1"/>
</dbReference>
<organism evidence="2 3">
    <name type="scientific">Mucilaginibacter straminoryzae</name>
    <dbReference type="NCBI Taxonomy" id="2932774"/>
    <lineage>
        <taxon>Bacteria</taxon>
        <taxon>Pseudomonadati</taxon>
        <taxon>Bacteroidota</taxon>
        <taxon>Sphingobacteriia</taxon>
        <taxon>Sphingobacteriales</taxon>
        <taxon>Sphingobacteriaceae</taxon>
        <taxon>Mucilaginibacter</taxon>
    </lineage>
</organism>
<feature type="compositionally biased region" description="Basic and acidic residues" evidence="1">
    <location>
        <begin position="94"/>
        <end position="115"/>
    </location>
</feature>
<evidence type="ECO:0000313" key="3">
    <source>
        <dbReference type="Proteomes" id="UP001139450"/>
    </source>
</evidence>
<reference evidence="2" key="1">
    <citation type="submission" date="2022-04" db="EMBL/GenBank/DDBJ databases">
        <title>Mucilaginibacter sp. RS28 isolated from freshwater.</title>
        <authorList>
            <person name="Ko S.-R."/>
        </authorList>
    </citation>
    <scope>NUCLEOTIDE SEQUENCE</scope>
    <source>
        <strain evidence="2">RS28</strain>
    </source>
</reference>
<dbReference type="EMBL" id="JALJEJ010000003">
    <property type="protein sequence ID" value="MCJ8209636.1"/>
    <property type="molecule type" value="Genomic_DNA"/>
</dbReference>
<feature type="compositionally biased region" description="Polar residues" evidence="1">
    <location>
        <begin position="70"/>
        <end position="79"/>
    </location>
</feature>
<feature type="compositionally biased region" description="Basic and acidic residues" evidence="1">
    <location>
        <begin position="184"/>
        <end position="196"/>
    </location>
</feature>
<proteinExistence type="predicted"/>
<dbReference type="AlphaFoldDB" id="A0A9X1X2G1"/>
<protein>
    <submittedName>
        <fullName evidence="2">Uncharacterized protein</fullName>
    </submittedName>
</protein>
<feature type="region of interest" description="Disordered" evidence="1">
    <location>
        <begin position="1"/>
        <end position="212"/>
    </location>
</feature>
<evidence type="ECO:0000256" key="1">
    <source>
        <dbReference type="SAM" id="MobiDB-lite"/>
    </source>
</evidence>
<sequence length="212" mass="22930">MINESDAKDQHNYPHHTVQGDDAPAGGYKVEDDGNLTEKDLKRTYIFGDSEPVDADQPGMESHGYGGQNFGESSVTTSGDDPANPSRNAGYDNDYFKRTEPAEEHPELNNFKVKDQQGAPDPDQGGSSTNTEKYQEGTADYDGGTITGGQGEKTSTDNGATSEEADAANNDQHKIGEQNQTEPGKARYDKDYDRGPDYGSNSPDDNKGHIET</sequence>
<feature type="compositionally biased region" description="Basic and acidic residues" evidence="1">
    <location>
        <begin position="1"/>
        <end position="12"/>
    </location>
</feature>
<feature type="compositionally biased region" description="Polar residues" evidence="1">
    <location>
        <begin position="152"/>
        <end position="161"/>
    </location>
</feature>
<name>A0A9X1X2G1_9SPHI</name>
<dbReference type="Proteomes" id="UP001139450">
    <property type="component" value="Unassembled WGS sequence"/>
</dbReference>